<dbReference type="RefSeq" id="WP_381089816.1">
    <property type="nucleotide sequence ID" value="NZ_JBHUDX010000091.1"/>
</dbReference>
<sequence>MPRRATPLDPEDGPEARFALALRQLRDQAGFEAKTIDAIAAKSHIPKSTLYAALRGKRIPTVPVLAALVQAWNGDPAEWLARRTETEQEVERLRQQAMGRLQSHPGRLYDVPQPRPAKSKTPAPPGESAWTEGLQADGGTEGGRAGTSHPSGEPAELELLLRRANEPELLRRLTDPAATDTAEIWALRRKAAWEPSMRDIARIARMRATTVSKVLNGSDRSRRNVKRLLKAFNEIERLIHLQGHMRARGLM</sequence>
<evidence type="ECO:0000313" key="3">
    <source>
        <dbReference type="EMBL" id="MFD1662336.1"/>
    </source>
</evidence>
<feature type="domain" description="HTH cro/C1-type" evidence="2">
    <location>
        <begin position="22"/>
        <end position="79"/>
    </location>
</feature>
<dbReference type="SMART" id="SM00530">
    <property type="entry name" value="HTH_XRE"/>
    <property type="match status" value="2"/>
</dbReference>
<evidence type="ECO:0000313" key="4">
    <source>
        <dbReference type="Proteomes" id="UP001597261"/>
    </source>
</evidence>
<dbReference type="CDD" id="cd00093">
    <property type="entry name" value="HTH_XRE"/>
    <property type="match status" value="1"/>
</dbReference>
<dbReference type="Pfam" id="PF13560">
    <property type="entry name" value="HTH_31"/>
    <property type="match status" value="1"/>
</dbReference>
<dbReference type="Proteomes" id="UP001597261">
    <property type="component" value="Unassembled WGS sequence"/>
</dbReference>
<comment type="caution">
    <text evidence="3">The sequence shown here is derived from an EMBL/GenBank/DDBJ whole genome shotgun (WGS) entry which is preliminary data.</text>
</comment>
<protein>
    <submittedName>
        <fullName evidence="3">Helix-turn-helix transcriptional regulator</fullName>
    </submittedName>
</protein>
<dbReference type="SUPFAM" id="SSF47413">
    <property type="entry name" value="lambda repressor-like DNA-binding domains"/>
    <property type="match status" value="1"/>
</dbReference>
<reference evidence="4" key="1">
    <citation type="journal article" date="2019" name="Int. J. Syst. Evol. Microbiol.">
        <title>The Global Catalogue of Microorganisms (GCM) 10K type strain sequencing project: providing services to taxonomists for standard genome sequencing and annotation.</title>
        <authorList>
            <consortium name="The Broad Institute Genomics Platform"/>
            <consortium name="The Broad Institute Genome Sequencing Center for Infectious Disease"/>
            <person name="Wu L."/>
            <person name="Ma J."/>
        </authorList>
    </citation>
    <scope>NUCLEOTIDE SEQUENCE [LARGE SCALE GENOMIC DNA]</scope>
    <source>
        <strain evidence="4">CGMCC 1.12470</strain>
    </source>
</reference>
<keyword evidence="4" id="KW-1185">Reference proteome</keyword>
<dbReference type="EMBL" id="JBHUDX010000091">
    <property type="protein sequence ID" value="MFD1662336.1"/>
    <property type="molecule type" value="Genomic_DNA"/>
</dbReference>
<dbReference type="Gene3D" id="1.10.260.40">
    <property type="entry name" value="lambda repressor-like DNA-binding domains"/>
    <property type="match status" value="1"/>
</dbReference>
<evidence type="ECO:0000256" key="1">
    <source>
        <dbReference type="SAM" id="MobiDB-lite"/>
    </source>
</evidence>
<feature type="region of interest" description="Disordered" evidence="1">
    <location>
        <begin position="103"/>
        <end position="153"/>
    </location>
</feature>
<name>A0ABW4J0P1_9ACTN</name>
<proteinExistence type="predicted"/>
<evidence type="ECO:0000259" key="2">
    <source>
        <dbReference type="PROSITE" id="PS50943"/>
    </source>
</evidence>
<dbReference type="InterPro" id="IPR001387">
    <property type="entry name" value="Cro/C1-type_HTH"/>
</dbReference>
<organism evidence="3 4">
    <name type="scientific">Streptomyces caeni</name>
    <dbReference type="NCBI Taxonomy" id="2307231"/>
    <lineage>
        <taxon>Bacteria</taxon>
        <taxon>Bacillati</taxon>
        <taxon>Actinomycetota</taxon>
        <taxon>Actinomycetes</taxon>
        <taxon>Kitasatosporales</taxon>
        <taxon>Streptomycetaceae</taxon>
        <taxon>Streptomyces</taxon>
    </lineage>
</organism>
<dbReference type="PROSITE" id="PS50943">
    <property type="entry name" value="HTH_CROC1"/>
    <property type="match status" value="1"/>
</dbReference>
<accession>A0ABW4J0P1</accession>
<gene>
    <name evidence="3" type="ORF">ACFSL4_30135</name>
</gene>
<dbReference type="InterPro" id="IPR010982">
    <property type="entry name" value="Lambda_DNA-bd_dom_sf"/>
</dbReference>